<dbReference type="PANTHER" id="PTHR43888">
    <property type="entry name" value="DNAJ-LIKE-2, ISOFORM A-RELATED"/>
    <property type="match status" value="1"/>
</dbReference>
<evidence type="ECO:0000256" key="5">
    <source>
        <dbReference type="SAM" id="MobiDB-lite"/>
    </source>
</evidence>
<dbReference type="EMBL" id="MUJZ01026538">
    <property type="protein sequence ID" value="OTF78731.1"/>
    <property type="molecule type" value="Genomic_DNA"/>
</dbReference>
<dbReference type="InterPro" id="IPR018253">
    <property type="entry name" value="DnaJ_domain_CS"/>
</dbReference>
<protein>
    <submittedName>
        <fullName evidence="7">DnaJ-like protein subfamily A member 1-like protein</fullName>
    </submittedName>
</protein>
<dbReference type="GO" id="GO:0051082">
    <property type="term" value="F:unfolded protein binding"/>
    <property type="evidence" value="ECO:0007669"/>
    <property type="project" value="InterPro"/>
</dbReference>
<dbReference type="GO" id="GO:0030544">
    <property type="term" value="F:Hsp70 protein binding"/>
    <property type="evidence" value="ECO:0007669"/>
    <property type="project" value="InterPro"/>
</dbReference>
<evidence type="ECO:0000313" key="8">
    <source>
        <dbReference type="Proteomes" id="UP000194236"/>
    </source>
</evidence>
<keyword evidence="3" id="KW-0863">Zinc-finger</keyword>
<dbReference type="InterPro" id="IPR002939">
    <property type="entry name" value="DnaJ_C"/>
</dbReference>
<evidence type="ECO:0000256" key="1">
    <source>
        <dbReference type="ARBA" id="ARBA00022723"/>
    </source>
</evidence>
<dbReference type="FunFam" id="2.60.260.20:FF:000003">
    <property type="entry name" value="DnaJ subfamily A member 2"/>
    <property type="match status" value="1"/>
</dbReference>
<dbReference type="InterPro" id="IPR008971">
    <property type="entry name" value="HSP40/DnaJ_pept-bd"/>
</dbReference>
<dbReference type="Gene3D" id="1.10.287.110">
    <property type="entry name" value="DnaJ domain"/>
    <property type="match status" value="1"/>
</dbReference>
<proteinExistence type="predicted"/>
<keyword evidence="1" id="KW-0479">Metal-binding</keyword>
<accession>A0A1Y3BCT7</accession>
<gene>
    <name evidence="7" type="ORF">BLA29_004978</name>
</gene>
<evidence type="ECO:0000256" key="2">
    <source>
        <dbReference type="ARBA" id="ARBA00022737"/>
    </source>
</evidence>
<feature type="domain" description="J" evidence="6">
    <location>
        <begin position="6"/>
        <end position="68"/>
    </location>
</feature>
<dbReference type="GO" id="GO:0008270">
    <property type="term" value="F:zinc ion binding"/>
    <property type="evidence" value="ECO:0007669"/>
    <property type="project" value="UniProtKB-KW"/>
</dbReference>
<dbReference type="InterPro" id="IPR044713">
    <property type="entry name" value="DNJA1/2-like"/>
</dbReference>
<dbReference type="InterPro" id="IPR036869">
    <property type="entry name" value="J_dom_sf"/>
</dbReference>
<dbReference type="FunFam" id="1.10.287.110:FF:000014">
    <property type="entry name" value="dnaJ homolog subfamily A member 1"/>
    <property type="match status" value="1"/>
</dbReference>
<dbReference type="Gene3D" id="2.60.260.20">
    <property type="entry name" value="Urease metallochaperone UreE, N-terminal domain"/>
    <property type="match status" value="1"/>
</dbReference>
<dbReference type="Proteomes" id="UP000194236">
    <property type="component" value="Unassembled WGS sequence"/>
</dbReference>
<dbReference type="OrthoDB" id="550424at2759"/>
<keyword evidence="8" id="KW-1185">Reference proteome</keyword>
<reference evidence="7 8" key="1">
    <citation type="submission" date="2017-03" db="EMBL/GenBank/DDBJ databases">
        <title>Genome Survey of Euroglyphus maynei.</title>
        <authorList>
            <person name="Arlian L.G."/>
            <person name="Morgan M.S."/>
            <person name="Rider S.D."/>
        </authorList>
    </citation>
    <scope>NUCLEOTIDE SEQUENCE [LARGE SCALE GENOMIC DNA]</scope>
    <source>
        <strain evidence="7">Arlian Lab</strain>
        <tissue evidence="7">Whole body</tissue>
    </source>
</reference>
<dbReference type="PRINTS" id="PR00625">
    <property type="entry name" value="JDOMAIN"/>
</dbReference>
<comment type="caution">
    <text evidence="7">The sequence shown here is derived from an EMBL/GenBank/DDBJ whole genome shotgun (WGS) entry which is preliminary data.</text>
</comment>
<feature type="region of interest" description="Disordered" evidence="5">
    <location>
        <begin position="267"/>
        <end position="287"/>
    </location>
</feature>
<organism evidence="7 8">
    <name type="scientific">Euroglyphus maynei</name>
    <name type="common">Mayne's house dust mite</name>
    <dbReference type="NCBI Taxonomy" id="6958"/>
    <lineage>
        <taxon>Eukaryota</taxon>
        <taxon>Metazoa</taxon>
        <taxon>Ecdysozoa</taxon>
        <taxon>Arthropoda</taxon>
        <taxon>Chelicerata</taxon>
        <taxon>Arachnida</taxon>
        <taxon>Acari</taxon>
        <taxon>Acariformes</taxon>
        <taxon>Sarcoptiformes</taxon>
        <taxon>Astigmata</taxon>
        <taxon>Psoroptidia</taxon>
        <taxon>Analgoidea</taxon>
        <taxon>Pyroglyphidae</taxon>
        <taxon>Pyroglyphinae</taxon>
        <taxon>Euroglyphus</taxon>
    </lineage>
</organism>
<keyword evidence="4" id="KW-0862">Zinc</keyword>
<dbReference type="SUPFAM" id="SSF46565">
    <property type="entry name" value="Chaperone J-domain"/>
    <property type="match status" value="1"/>
</dbReference>
<dbReference type="Pfam" id="PF00226">
    <property type="entry name" value="DnaJ"/>
    <property type="match status" value="1"/>
</dbReference>
<dbReference type="SUPFAM" id="SSF49493">
    <property type="entry name" value="HSP40/DnaJ peptide-binding domain"/>
    <property type="match status" value="1"/>
</dbReference>
<dbReference type="AlphaFoldDB" id="A0A1Y3BCT7"/>
<evidence type="ECO:0000259" key="6">
    <source>
        <dbReference type="PROSITE" id="PS50076"/>
    </source>
</evidence>
<keyword evidence="2" id="KW-0677">Repeat</keyword>
<dbReference type="Pfam" id="PF01556">
    <property type="entry name" value="DnaJ_C"/>
    <property type="match status" value="1"/>
</dbReference>
<evidence type="ECO:0000256" key="3">
    <source>
        <dbReference type="ARBA" id="ARBA00022771"/>
    </source>
</evidence>
<evidence type="ECO:0000256" key="4">
    <source>
        <dbReference type="ARBA" id="ARBA00022833"/>
    </source>
</evidence>
<sequence length="287" mass="32229">MVKETAYYDLLGVSPTCSQDDLKKAYRKLALKYHPDKNPNEGERFKAISQAYEVLANEEKRRLYDMGGEKAIKEGGMSSGTSPMDIFEMFFGTGRSKREGPRKGKDMHFALGVTLEELYNGSTRKLRVSRKEICDDCKGSGSRIPGVSPQSSLCGFQKTITTLDNRTLLITSYPGEVVKHGAIKYIAGEGMPTYRNPFEKGKLIINFAVDFPEKIDPTIVPKLEALLPDRPVQDIPMTDVEEVNLHDYTILDEERSRQQNHRHAYEAYEDGEDGDMNHGPGVQCATH</sequence>
<name>A0A1Y3BCT7_EURMA</name>
<dbReference type="SMART" id="SM00271">
    <property type="entry name" value="DnaJ"/>
    <property type="match status" value="1"/>
</dbReference>
<evidence type="ECO:0000313" key="7">
    <source>
        <dbReference type="EMBL" id="OTF78731.1"/>
    </source>
</evidence>
<dbReference type="InterPro" id="IPR001623">
    <property type="entry name" value="DnaJ_domain"/>
</dbReference>
<dbReference type="CDD" id="cd06257">
    <property type="entry name" value="DnaJ"/>
    <property type="match status" value="1"/>
</dbReference>
<dbReference type="PROSITE" id="PS00636">
    <property type="entry name" value="DNAJ_1"/>
    <property type="match status" value="1"/>
</dbReference>
<dbReference type="GO" id="GO:0006457">
    <property type="term" value="P:protein folding"/>
    <property type="evidence" value="ECO:0007669"/>
    <property type="project" value="InterPro"/>
</dbReference>
<dbReference type="PROSITE" id="PS50076">
    <property type="entry name" value="DNAJ_2"/>
    <property type="match status" value="1"/>
</dbReference>